<dbReference type="AlphaFoldDB" id="A0A0B3SJM3"/>
<dbReference type="EMBL" id="JSUQ01000022">
    <property type="protein sequence ID" value="KHQ50774.1"/>
    <property type="molecule type" value="Genomic_DNA"/>
</dbReference>
<protein>
    <submittedName>
        <fullName evidence="3">Uncharacterized protein</fullName>
    </submittedName>
</protein>
<evidence type="ECO:0000313" key="3">
    <source>
        <dbReference type="EMBL" id="KHQ50774.1"/>
    </source>
</evidence>
<organism evidence="3 4">
    <name type="scientific">Mameliella alba</name>
    <dbReference type="NCBI Taxonomy" id="561184"/>
    <lineage>
        <taxon>Bacteria</taxon>
        <taxon>Pseudomonadati</taxon>
        <taxon>Pseudomonadota</taxon>
        <taxon>Alphaproteobacteria</taxon>
        <taxon>Rhodobacterales</taxon>
        <taxon>Roseobacteraceae</taxon>
        <taxon>Mameliella</taxon>
    </lineage>
</organism>
<dbReference type="STRING" id="561184.SAMN05216376_11158"/>
<proteinExistence type="predicted"/>
<evidence type="ECO:0000313" key="4">
    <source>
        <dbReference type="Proteomes" id="UP000030960"/>
    </source>
</evidence>
<evidence type="ECO:0000256" key="2">
    <source>
        <dbReference type="SAM" id="SignalP"/>
    </source>
</evidence>
<dbReference type="RefSeq" id="WP_190285475.1">
    <property type="nucleotide sequence ID" value="NZ_JSUQ01000022.1"/>
</dbReference>
<keyword evidence="1" id="KW-0472">Membrane</keyword>
<keyword evidence="1" id="KW-1133">Transmembrane helix</keyword>
<keyword evidence="1" id="KW-0812">Transmembrane</keyword>
<comment type="caution">
    <text evidence="3">The sequence shown here is derived from an EMBL/GenBank/DDBJ whole genome shotgun (WGS) entry which is preliminary data.</text>
</comment>
<dbReference type="Proteomes" id="UP000030960">
    <property type="component" value="Unassembled WGS sequence"/>
</dbReference>
<keyword evidence="2" id="KW-0732">Signal</keyword>
<sequence length="57" mass="5837">MKRLVTLLTLLPGAALAHGGHAPVPEAAHGMTHTAPLLGGALIVAALALLIHKRWTS</sequence>
<accession>A0A0B3SJM3</accession>
<feature type="transmembrane region" description="Helical" evidence="1">
    <location>
        <begin position="35"/>
        <end position="52"/>
    </location>
</feature>
<reference evidence="3 4" key="1">
    <citation type="submission" date="2014-10" db="EMBL/GenBank/DDBJ databases">
        <title>Genome sequence of Ponticoccus sp. strain UMTAT08 isolated from clonal culture of toxic dinoflagellate Alexandrium tamiyavanichii.</title>
        <authorList>
            <person name="Gan H.Y."/>
            <person name="Muhd D.-D."/>
            <person name="Mohd Noor M.E."/>
            <person name="Yeong Y.S."/>
            <person name="Usup G."/>
        </authorList>
    </citation>
    <scope>NUCLEOTIDE SEQUENCE [LARGE SCALE GENOMIC DNA]</scope>
    <source>
        <strain evidence="3 4">UMTAT08</strain>
    </source>
</reference>
<keyword evidence="4" id="KW-1185">Reference proteome</keyword>
<gene>
    <name evidence="3" type="ORF">OA50_04698</name>
</gene>
<feature type="chain" id="PRO_5002081655" evidence="2">
    <location>
        <begin position="18"/>
        <end position="57"/>
    </location>
</feature>
<feature type="signal peptide" evidence="2">
    <location>
        <begin position="1"/>
        <end position="17"/>
    </location>
</feature>
<evidence type="ECO:0000256" key="1">
    <source>
        <dbReference type="SAM" id="Phobius"/>
    </source>
</evidence>
<name>A0A0B3SJM3_9RHOB</name>